<evidence type="ECO:0008006" key="4">
    <source>
        <dbReference type="Google" id="ProtNLM"/>
    </source>
</evidence>
<feature type="transmembrane region" description="Helical" evidence="1">
    <location>
        <begin position="57"/>
        <end position="78"/>
    </location>
</feature>
<feature type="transmembrane region" description="Helical" evidence="1">
    <location>
        <begin position="30"/>
        <end position="50"/>
    </location>
</feature>
<dbReference type="RefSeq" id="WP_153790904.1">
    <property type="nucleotide sequence ID" value="NZ_CP045915.1"/>
</dbReference>
<evidence type="ECO:0000256" key="1">
    <source>
        <dbReference type="SAM" id="Phobius"/>
    </source>
</evidence>
<organism evidence="2 3">
    <name type="scientific">Gracilibacillus salitolerans</name>
    <dbReference type="NCBI Taxonomy" id="2663022"/>
    <lineage>
        <taxon>Bacteria</taxon>
        <taxon>Bacillati</taxon>
        <taxon>Bacillota</taxon>
        <taxon>Bacilli</taxon>
        <taxon>Bacillales</taxon>
        <taxon>Bacillaceae</taxon>
        <taxon>Gracilibacillus</taxon>
    </lineage>
</organism>
<dbReference type="EMBL" id="CP045915">
    <property type="protein sequence ID" value="QGH33985.1"/>
    <property type="molecule type" value="Genomic_DNA"/>
</dbReference>
<keyword evidence="1" id="KW-0812">Transmembrane</keyword>
<feature type="transmembrane region" description="Helical" evidence="1">
    <location>
        <begin position="84"/>
        <end position="102"/>
    </location>
</feature>
<dbReference type="KEGG" id="grc:GI584_08095"/>
<evidence type="ECO:0000313" key="2">
    <source>
        <dbReference type="EMBL" id="QGH33985.1"/>
    </source>
</evidence>
<keyword evidence="1" id="KW-1133">Transmembrane helix</keyword>
<dbReference type="AlphaFoldDB" id="A0A5Q2TH48"/>
<name>A0A5Q2TH48_9BACI</name>
<gene>
    <name evidence="2" type="ORF">GI584_08095</name>
</gene>
<dbReference type="Proteomes" id="UP000339690">
    <property type="component" value="Chromosome"/>
</dbReference>
<accession>A0A5Q2TH48</accession>
<keyword evidence="3" id="KW-1185">Reference proteome</keyword>
<sequence length="118" mass="12954">MMGLIIKLIVCPITVIIASLIFPNVEYANLWQPIIVGLVLAVLAQMMEVMMLKEDTFVLSTVMDFVAATLIVYFISLFFVNAEVTFMGALFTGVLLAITEIPQHSYLIKSGKIAKAPA</sequence>
<protein>
    <recommendedName>
        <fullName evidence="4">DUF2512 family protein</fullName>
    </recommendedName>
</protein>
<reference evidence="2 3" key="1">
    <citation type="submission" date="2019-11" db="EMBL/GenBank/DDBJ databases">
        <title>Gracilibacillus salitolerans sp. nov., a moderate halophile isolated from a saline soil in northwest China.</title>
        <authorList>
            <person name="Gan L."/>
        </authorList>
    </citation>
    <scope>NUCLEOTIDE SEQUENCE [LARGE SCALE GENOMIC DNA]</scope>
    <source>
        <strain evidence="2 3">SCU50</strain>
    </source>
</reference>
<evidence type="ECO:0000313" key="3">
    <source>
        <dbReference type="Proteomes" id="UP000339690"/>
    </source>
</evidence>
<keyword evidence="1" id="KW-0472">Membrane</keyword>
<proteinExistence type="predicted"/>
<feature type="transmembrane region" description="Helical" evidence="1">
    <location>
        <begin position="5"/>
        <end position="24"/>
    </location>
</feature>